<dbReference type="GO" id="GO:0016020">
    <property type="term" value="C:membrane"/>
    <property type="evidence" value="ECO:0007669"/>
    <property type="project" value="UniProtKB-SubCell"/>
</dbReference>
<dbReference type="AlphaFoldDB" id="A0A6J6TYR9"/>
<dbReference type="EMBL" id="CAEZYR010000069">
    <property type="protein sequence ID" value="CAB4752218.1"/>
    <property type="molecule type" value="Genomic_DNA"/>
</dbReference>
<keyword evidence="5" id="KW-0812">Transmembrane</keyword>
<dbReference type="EMBL" id="CAFBMH010000196">
    <property type="protein sequence ID" value="CAB4937792.1"/>
    <property type="molecule type" value="Genomic_DNA"/>
</dbReference>
<gene>
    <name evidence="10" type="ORF">UFOPK2754_01873</name>
    <name evidence="11" type="ORF">UFOPK3139_02813</name>
    <name evidence="12" type="ORF">UFOPK3543_03057</name>
    <name evidence="13" type="ORF">UFOPK3967_02373</name>
</gene>
<dbReference type="Pfam" id="PF03799">
    <property type="entry name" value="FtsQ_DivIB_C"/>
    <property type="match status" value="1"/>
</dbReference>
<dbReference type="Gene3D" id="3.10.20.310">
    <property type="entry name" value="membrane protein fhac"/>
    <property type="match status" value="1"/>
</dbReference>
<dbReference type="InterPro" id="IPR034746">
    <property type="entry name" value="POTRA"/>
</dbReference>
<evidence type="ECO:0000256" key="2">
    <source>
        <dbReference type="ARBA" id="ARBA00022475"/>
    </source>
</evidence>
<dbReference type="InterPro" id="IPR026579">
    <property type="entry name" value="FtsQ"/>
</dbReference>
<dbReference type="PANTHER" id="PTHR35851:SF1">
    <property type="entry name" value="CELL DIVISION PROTEIN FTSQ"/>
    <property type="match status" value="1"/>
</dbReference>
<evidence type="ECO:0000256" key="1">
    <source>
        <dbReference type="ARBA" id="ARBA00004370"/>
    </source>
</evidence>
<keyword evidence="4" id="KW-0132">Cell division</keyword>
<organism evidence="10">
    <name type="scientific">freshwater metagenome</name>
    <dbReference type="NCBI Taxonomy" id="449393"/>
    <lineage>
        <taxon>unclassified sequences</taxon>
        <taxon>metagenomes</taxon>
        <taxon>ecological metagenomes</taxon>
    </lineage>
</organism>
<dbReference type="PROSITE" id="PS51779">
    <property type="entry name" value="POTRA"/>
    <property type="match status" value="1"/>
</dbReference>
<keyword evidence="7" id="KW-0472">Membrane</keyword>
<evidence type="ECO:0000256" key="4">
    <source>
        <dbReference type="ARBA" id="ARBA00022618"/>
    </source>
</evidence>
<evidence type="ECO:0000256" key="6">
    <source>
        <dbReference type="ARBA" id="ARBA00022989"/>
    </source>
</evidence>
<dbReference type="Pfam" id="PF08478">
    <property type="entry name" value="POTRA_1"/>
    <property type="match status" value="1"/>
</dbReference>
<proteinExistence type="predicted"/>
<keyword evidence="2" id="KW-1003">Cell membrane</keyword>
<evidence type="ECO:0000259" key="9">
    <source>
        <dbReference type="PROSITE" id="PS51779"/>
    </source>
</evidence>
<evidence type="ECO:0000256" key="3">
    <source>
        <dbReference type="ARBA" id="ARBA00022519"/>
    </source>
</evidence>
<comment type="subcellular location">
    <subcellularLocation>
        <location evidence="1">Membrane</location>
    </subcellularLocation>
</comment>
<evidence type="ECO:0000256" key="7">
    <source>
        <dbReference type="ARBA" id="ARBA00023136"/>
    </source>
</evidence>
<evidence type="ECO:0000313" key="13">
    <source>
        <dbReference type="EMBL" id="CAB5013613.1"/>
    </source>
</evidence>
<sequence>MSTAASTATKRTAMHPRFRARRIEVKRDAGRRRLRRLAALGVLALLIVAGYLVTGSPLLDLDRVRVAGLAHTDEATLLAAGGLHAGQPMTNLDIDSARRAISSLPWIDTVAIDRHWPGTVTVTVVERRAVAALTVDASHWLVLDATGRVLETRTSRPTDLAVLAGVGVTAAPGESVAATLPGLALAGYITADLRPWFIEILTNPDGSLDAALQNSIRVSFGSQAHLSDKIIGLATVLTRVDLTDLEYIDLQVPNSPVLTRRTSKA</sequence>
<dbReference type="PANTHER" id="PTHR35851">
    <property type="entry name" value="CELL DIVISION PROTEIN FTSQ"/>
    <property type="match status" value="1"/>
</dbReference>
<keyword evidence="6" id="KW-1133">Transmembrane helix</keyword>
<feature type="domain" description="POTRA" evidence="9">
    <location>
        <begin position="59"/>
        <end position="127"/>
    </location>
</feature>
<evidence type="ECO:0000256" key="8">
    <source>
        <dbReference type="ARBA" id="ARBA00023306"/>
    </source>
</evidence>
<evidence type="ECO:0000256" key="5">
    <source>
        <dbReference type="ARBA" id="ARBA00022692"/>
    </source>
</evidence>
<evidence type="ECO:0000313" key="10">
    <source>
        <dbReference type="EMBL" id="CAB4752218.1"/>
    </source>
</evidence>
<keyword evidence="3" id="KW-0997">Cell inner membrane</keyword>
<dbReference type="InterPro" id="IPR005548">
    <property type="entry name" value="Cell_div_FtsQ/DivIB_C"/>
</dbReference>
<evidence type="ECO:0000313" key="12">
    <source>
        <dbReference type="EMBL" id="CAB4937792.1"/>
    </source>
</evidence>
<accession>A0A6J6TYR9</accession>
<dbReference type="EMBL" id="CAFBOS010000177">
    <property type="protein sequence ID" value="CAB5013613.1"/>
    <property type="molecule type" value="Genomic_DNA"/>
</dbReference>
<protein>
    <submittedName>
        <fullName evidence="10">Unannotated protein</fullName>
    </submittedName>
</protein>
<evidence type="ECO:0000313" key="11">
    <source>
        <dbReference type="EMBL" id="CAB4836343.1"/>
    </source>
</evidence>
<dbReference type="GO" id="GO:0090529">
    <property type="term" value="P:cell septum assembly"/>
    <property type="evidence" value="ECO:0007669"/>
    <property type="project" value="InterPro"/>
</dbReference>
<reference evidence="10" key="1">
    <citation type="submission" date="2020-05" db="EMBL/GenBank/DDBJ databases">
        <authorList>
            <person name="Chiriac C."/>
            <person name="Salcher M."/>
            <person name="Ghai R."/>
            <person name="Kavagutti S V."/>
        </authorList>
    </citation>
    <scope>NUCLEOTIDE SEQUENCE</scope>
</reference>
<keyword evidence="8" id="KW-0131">Cell cycle</keyword>
<dbReference type="EMBL" id="CAFABA010000167">
    <property type="protein sequence ID" value="CAB4836343.1"/>
    <property type="molecule type" value="Genomic_DNA"/>
</dbReference>
<name>A0A6J6TYR9_9ZZZZ</name>
<dbReference type="InterPro" id="IPR013685">
    <property type="entry name" value="POTRA_FtsQ_type"/>
</dbReference>